<name>A0AA40DQB1_9PEZI</name>
<protein>
    <submittedName>
        <fullName evidence="1">Uncharacterized protein</fullName>
    </submittedName>
</protein>
<organism evidence="1 2">
    <name type="scientific">Lasiosphaeria miniovina</name>
    <dbReference type="NCBI Taxonomy" id="1954250"/>
    <lineage>
        <taxon>Eukaryota</taxon>
        <taxon>Fungi</taxon>
        <taxon>Dikarya</taxon>
        <taxon>Ascomycota</taxon>
        <taxon>Pezizomycotina</taxon>
        <taxon>Sordariomycetes</taxon>
        <taxon>Sordariomycetidae</taxon>
        <taxon>Sordariales</taxon>
        <taxon>Lasiosphaeriaceae</taxon>
        <taxon>Lasiosphaeria</taxon>
    </lineage>
</organism>
<gene>
    <name evidence="1" type="ORF">B0T26DRAFT_805070</name>
</gene>
<keyword evidence="2" id="KW-1185">Reference proteome</keyword>
<accession>A0AA40DQB1</accession>
<dbReference type="GeneID" id="85330416"/>
<evidence type="ECO:0000313" key="2">
    <source>
        <dbReference type="Proteomes" id="UP001172101"/>
    </source>
</evidence>
<evidence type="ECO:0000313" key="1">
    <source>
        <dbReference type="EMBL" id="KAK0709327.1"/>
    </source>
</evidence>
<sequence>MAPLEPDKEGSSLLRQSTLTHIPGAASIISFDHLRASTQTDVLLAIKPVRLAHIASQQKNHEYRKYRLPDEVVRLWFYETRDGTDEGRSSITTRETLGIGDGDFNAGRKVSKYGYPVLELYELARPVALDEIIPSLVVGIRRSR</sequence>
<dbReference type="RefSeq" id="XP_060292631.1">
    <property type="nucleotide sequence ID" value="XM_060447146.1"/>
</dbReference>
<dbReference type="EMBL" id="JAUIRO010000006">
    <property type="protein sequence ID" value="KAK0709327.1"/>
    <property type="molecule type" value="Genomic_DNA"/>
</dbReference>
<reference evidence="1" key="1">
    <citation type="submission" date="2023-06" db="EMBL/GenBank/DDBJ databases">
        <title>Genome-scale phylogeny and comparative genomics of the fungal order Sordariales.</title>
        <authorList>
            <consortium name="Lawrence Berkeley National Laboratory"/>
            <person name="Hensen N."/>
            <person name="Bonometti L."/>
            <person name="Westerberg I."/>
            <person name="Brannstrom I.O."/>
            <person name="Guillou S."/>
            <person name="Cros-Aarteil S."/>
            <person name="Calhoun S."/>
            <person name="Haridas S."/>
            <person name="Kuo A."/>
            <person name="Mondo S."/>
            <person name="Pangilinan J."/>
            <person name="Riley R."/>
            <person name="LaButti K."/>
            <person name="Andreopoulos B."/>
            <person name="Lipzen A."/>
            <person name="Chen C."/>
            <person name="Yanf M."/>
            <person name="Daum C."/>
            <person name="Ng V."/>
            <person name="Clum A."/>
            <person name="Steindorff A."/>
            <person name="Ohm R."/>
            <person name="Martin F."/>
            <person name="Silar P."/>
            <person name="Natvig D."/>
            <person name="Lalanne C."/>
            <person name="Gautier V."/>
            <person name="Ament-velasquez S.L."/>
            <person name="Kruys A."/>
            <person name="Hutchinson M.I."/>
            <person name="Powell A.J."/>
            <person name="Barry K."/>
            <person name="Miller A.N."/>
            <person name="Grigoriev I.V."/>
            <person name="Debuchy R."/>
            <person name="Gladieux P."/>
            <person name="Thoren M.H."/>
            <person name="Johannesson H."/>
        </authorList>
    </citation>
    <scope>NUCLEOTIDE SEQUENCE</scope>
    <source>
        <strain evidence="1">SMH2392-1A</strain>
    </source>
</reference>
<dbReference type="Proteomes" id="UP001172101">
    <property type="component" value="Unassembled WGS sequence"/>
</dbReference>
<proteinExistence type="predicted"/>
<dbReference type="AlphaFoldDB" id="A0AA40DQB1"/>
<comment type="caution">
    <text evidence="1">The sequence shown here is derived from an EMBL/GenBank/DDBJ whole genome shotgun (WGS) entry which is preliminary data.</text>
</comment>